<dbReference type="InterPro" id="IPR041802">
    <property type="entry name" value="MPP_YfcE"/>
</dbReference>
<sequence>MRVLVVSDSHGRNENLNRVVLQVRPDLIYHLGDAQQSEDVLRTGLGVPLFYVRGNCDWGNEPLYRVTTLGNHRIFLTHGHRYGVDYSNADLIKAAEERDCDVAIYGHTHVPELTQYNGMTVLNPGSISLPRQPGRIPTYAVIDVDREGELHFTINELLP</sequence>
<reference evidence="4" key="1">
    <citation type="journal article" date="2020" name="Appl. Environ. Microbiol.">
        <title>Medium-Chain Fatty Acid Synthesis by 'Candidatus Weimeria bifida' gen. nov., sp. nov., and 'Candidatus Pseudoramibacter fermentans' sp. nov.</title>
        <authorList>
            <person name="Scarborough M.J."/>
            <person name="Myers K.S."/>
            <person name="Donohue T.J."/>
            <person name="Noguera D.R."/>
        </authorList>
    </citation>
    <scope>NUCLEOTIDE SEQUENCE</scope>
    <source>
        <strain evidence="4">LCO1.1</strain>
    </source>
</reference>
<dbReference type="PANTHER" id="PTHR11124">
    <property type="entry name" value="VACUOLAR SORTING PROTEIN VPS29"/>
    <property type="match status" value="1"/>
</dbReference>
<dbReference type="CDD" id="cd00841">
    <property type="entry name" value="MPP_YfcE"/>
    <property type="match status" value="1"/>
</dbReference>
<dbReference type="InterPro" id="IPR000979">
    <property type="entry name" value="Phosphodiesterase_MJ0936/Vps29"/>
</dbReference>
<dbReference type="EC" id="3.1.4.-" evidence="2"/>
<gene>
    <name evidence="4" type="ORF">FRC54_07640</name>
</gene>
<dbReference type="InterPro" id="IPR029052">
    <property type="entry name" value="Metallo-depent_PP-like"/>
</dbReference>
<evidence type="ECO:0000313" key="4">
    <source>
        <dbReference type="EMBL" id="MQN01776.1"/>
    </source>
</evidence>
<evidence type="ECO:0000256" key="1">
    <source>
        <dbReference type="ARBA" id="ARBA00008950"/>
    </source>
</evidence>
<keyword evidence="2" id="KW-0479">Metal-binding</keyword>
<dbReference type="NCBIfam" id="TIGR00040">
    <property type="entry name" value="yfcE"/>
    <property type="match status" value="1"/>
</dbReference>
<evidence type="ECO:0000259" key="3">
    <source>
        <dbReference type="Pfam" id="PF12850"/>
    </source>
</evidence>
<evidence type="ECO:0000313" key="5">
    <source>
        <dbReference type="Proteomes" id="UP000460257"/>
    </source>
</evidence>
<keyword evidence="5" id="KW-1185">Reference proteome</keyword>
<accession>A0A6N7IZK0</accession>
<comment type="similarity">
    <text evidence="1 2">Belongs to the metallophosphoesterase superfamily. YfcE family.</text>
</comment>
<dbReference type="Gene3D" id="3.60.21.10">
    <property type="match status" value="1"/>
</dbReference>
<comment type="cofactor">
    <cofactor evidence="2">
        <name>a divalent metal cation</name>
        <dbReference type="ChEBI" id="CHEBI:60240"/>
    </cofactor>
</comment>
<evidence type="ECO:0000256" key="2">
    <source>
        <dbReference type="RuleBase" id="RU362039"/>
    </source>
</evidence>
<protein>
    <recommendedName>
        <fullName evidence="2">Phosphoesterase</fullName>
        <ecNumber evidence="2">3.1.4.-</ecNumber>
    </recommendedName>
</protein>
<proteinExistence type="inferred from homology"/>
<dbReference type="GO" id="GO:0046872">
    <property type="term" value="F:metal ion binding"/>
    <property type="evidence" value="ECO:0007669"/>
    <property type="project" value="UniProtKB-KW"/>
</dbReference>
<dbReference type="GO" id="GO:0016787">
    <property type="term" value="F:hydrolase activity"/>
    <property type="evidence" value="ECO:0007669"/>
    <property type="project" value="UniProtKB-UniRule"/>
</dbReference>
<organism evidence="4 5">
    <name type="scientific">Candidatus Weimeria bifida</name>
    <dbReference type="NCBI Taxonomy" id="2599074"/>
    <lineage>
        <taxon>Bacteria</taxon>
        <taxon>Bacillati</taxon>
        <taxon>Bacillota</taxon>
        <taxon>Clostridia</taxon>
        <taxon>Lachnospirales</taxon>
        <taxon>Lachnospiraceae</taxon>
        <taxon>Candidatus Weimeria</taxon>
    </lineage>
</organism>
<dbReference type="Pfam" id="PF12850">
    <property type="entry name" value="Metallophos_2"/>
    <property type="match status" value="1"/>
</dbReference>
<dbReference type="Proteomes" id="UP000460257">
    <property type="component" value="Unassembled WGS sequence"/>
</dbReference>
<feature type="domain" description="Calcineurin-like phosphoesterase" evidence="3">
    <location>
        <begin position="1"/>
        <end position="146"/>
    </location>
</feature>
<dbReference type="AlphaFoldDB" id="A0A6N7IZK0"/>
<name>A0A6N7IZK0_9FIRM</name>
<dbReference type="SUPFAM" id="SSF56300">
    <property type="entry name" value="Metallo-dependent phosphatases"/>
    <property type="match status" value="1"/>
</dbReference>
<dbReference type="InterPro" id="IPR024654">
    <property type="entry name" value="Calcineurin-like_PHP_lpxH"/>
</dbReference>
<comment type="caution">
    <text evidence="4">The sequence shown here is derived from an EMBL/GenBank/DDBJ whole genome shotgun (WGS) entry which is preliminary data.</text>
</comment>
<dbReference type="EMBL" id="VOGC01000006">
    <property type="protein sequence ID" value="MQN01776.1"/>
    <property type="molecule type" value="Genomic_DNA"/>
</dbReference>